<dbReference type="Gene3D" id="1.10.10.10">
    <property type="entry name" value="Winged helix-like DNA-binding domain superfamily/Winged helix DNA-binding domain"/>
    <property type="match status" value="1"/>
</dbReference>
<dbReference type="EMBL" id="JAPYYP010000001">
    <property type="protein sequence ID" value="MDA5106908.1"/>
    <property type="molecule type" value="Genomic_DNA"/>
</dbReference>
<evidence type="ECO:0000259" key="3">
    <source>
        <dbReference type="Pfam" id="PF14493"/>
    </source>
</evidence>
<keyword evidence="5" id="KW-1185">Reference proteome</keyword>
<dbReference type="InterPro" id="IPR036388">
    <property type="entry name" value="WH-like_DNA-bd_sf"/>
</dbReference>
<keyword evidence="1" id="KW-0805">Transcription regulation</keyword>
<reference evidence="4" key="1">
    <citation type="submission" date="2022-12" db="EMBL/GenBank/DDBJ databases">
        <title>Draft genome sequence of the thermophilic strain Brevibacillus thermoruber HT42, isolated from Los Humeros, Puebla, Mexico, with biotechnological potential.</title>
        <authorList>
            <person name="Lara Sanchez J."/>
            <person name="Solis Palacios R."/>
            <person name="Bustos Baena A.S."/>
            <person name="Ruz Baez A.E."/>
            <person name="Espinosa Luna G."/>
            <person name="Oliart Ros R.M."/>
        </authorList>
    </citation>
    <scope>NUCLEOTIDE SEQUENCE</scope>
    <source>
        <strain evidence="4">HT42</strain>
    </source>
</reference>
<feature type="domain" description="Helicase Helix-turn-helix" evidence="3">
    <location>
        <begin position="275"/>
        <end position="363"/>
    </location>
</feature>
<sequence length="378" mass="43119">MSSPTIAELEHDFMQSVTLNGLRPLAGERTIQALYYILRGRKTNQTLQDVHLFALYPYYRMIPRLLKEDWDKIVAALLQQGLIRLLPAPGEARKPSFGLTEAGETYAAAGREKYRLGFWFQPFAGTEAAEPLDLFWRRLHLLVQTVSHLLANDLSFQPVVQDKQVQQWVKQRLARPEQRERWQEHLADELYRLLEPLPASVQEVVIARFSGAAQSGQTLTQLALHRREAPSYIQLQFRYGLARAMEALRSDSGRFPLLAELAGPSGGRERRLSESAEQTYALLRQGFSVEEIARRRRIKPSTVEDHLAEIALRCPEWDCSRFLPPALAERIVQACEQLGTSRLRVVKDHLGPDVSYLQIRLALARRKGGKTTWQTGIC</sequence>
<dbReference type="GO" id="GO:0006355">
    <property type="term" value="P:regulation of DNA-templated transcription"/>
    <property type="evidence" value="ECO:0007669"/>
    <property type="project" value="InterPro"/>
</dbReference>
<evidence type="ECO:0000256" key="2">
    <source>
        <dbReference type="ARBA" id="ARBA00023163"/>
    </source>
</evidence>
<dbReference type="RefSeq" id="WP_271139266.1">
    <property type="nucleotide sequence ID" value="NZ_JAPYYP010000001.1"/>
</dbReference>
<dbReference type="GO" id="GO:0003677">
    <property type="term" value="F:DNA binding"/>
    <property type="evidence" value="ECO:0007669"/>
    <property type="project" value="InterPro"/>
</dbReference>
<accession>A0A9X3Z1Q9</accession>
<gene>
    <name evidence="4" type="ORF">O3V59_00900</name>
</gene>
<name>A0A9X3Z1Q9_9BACL</name>
<dbReference type="Proteomes" id="UP001151071">
    <property type="component" value="Unassembled WGS sequence"/>
</dbReference>
<evidence type="ECO:0000256" key="1">
    <source>
        <dbReference type="ARBA" id="ARBA00023015"/>
    </source>
</evidence>
<protein>
    <submittedName>
        <fullName evidence="4">Helix-turn-helix domain-containing protein</fullName>
    </submittedName>
</protein>
<dbReference type="Pfam" id="PF14493">
    <property type="entry name" value="HTH_40"/>
    <property type="match status" value="1"/>
</dbReference>
<comment type="caution">
    <text evidence="4">The sequence shown here is derived from an EMBL/GenBank/DDBJ whole genome shotgun (WGS) entry which is preliminary data.</text>
</comment>
<dbReference type="SUPFAM" id="SSF46894">
    <property type="entry name" value="C-terminal effector domain of the bipartite response regulators"/>
    <property type="match status" value="1"/>
</dbReference>
<dbReference type="InterPro" id="IPR016032">
    <property type="entry name" value="Sig_transdc_resp-reg_C-effctor"/>
</dbReference>
<evidence type="ECO:0000313" key="4">
    <source>
        <dbReference type="EMBL" id="MDA5106908.1"/>
    </source>
</evidence>
<dbReference type="InterPro" id="IPR029491">
    <property type="entry name" value="Helicase_HTH"/>
</dbReference>
<keyword evidence="2" id="KW-0804">Transcription</keyword>
<dbReference type="AlphaFoldDB" id="A0A9X3Z1Q9"/>
<evidence type="ECO:0000313" key="5">
    <source>
        <dbReference type="Proteomes" id="UP001151071"/>
    </source>
</evidence>
<organism evidence="4 5">
    <name type="scientific">Brevibacillus thermoruber</name>
    <dbReference type="NCBI Taxonomy" id="33942"/>
    <lineage>
        <taxon>Bacteria</taxon>
        <taxon>Bacillati</taxon>
        <taxon>Bacillota</taxon>
        <taxon>Bacilli</taxon>
        <taxon>Bacillales</taxon>
        <taxon>Paenibacillaceae</taxon>
        <taxon>Brevibacillus</taxon>
    </lineage>
</organism>
<proteinExistence type="predicted"/>